<reference evidence="1" key="1">
    <citation type="submission" date="2020-10" db="EMBL/GenBank/DDBJ databases">
        <title>The Isolation and Genome Sequence of a Novel Cyanophage S-H9-1 from the Yellow Sea, China.</title>
        <authorList>
            <person name="Jiang T."/>
        </authorList>
    </citation>
    <scope>NUCLEOTIDE SEQUENCE</scope>
</reference>
<dbReference type="RefSeq" id="YP_010669646.1">
    <property type="nucleotide sequence ID" value="NC_070961.1"/>
</dbReference>
<evidence type="ECO:0000313" key="1">
    <source>
        <dbReference type="EMBL" id="QPB08230.1"/>
    </source>
</evidence>
<protein>
    <submittedName>
        <fullName evidence="1">Head-proximal tip of tail tube</fullName>
    </submittedName>
</protein>
<sequence length="193" mass="21601">MALASNVNDFLQKVGQGVKPNMFEVRIPFPTTLSTGTSDDELITLLCKSTALPGSSLGSIDVPFRGRTVKIVGDRTFDNWSATFFNDKEMKIRSRFEQWMENMNTHEANTAPLFTPGSTAKYMTDIEVDQLEKDGTLTGTALRSYKLWHAFPISISQIDLAYDSNDQIEEFTVEFQMSYWTVETGGVSGITIE</sequence>
<name>A0A873WAQ7_9CAUD</name>
<accession>A0A873WAQ7</accession>
<organism evidence="1 2">
    <name type="scientific">Synechococcus phage S-H9-1</name>
    <dbReference type="NCBI Taxonomy" id="2783674"/>
    <lineage>
        <taxon>Viruses</taxon>
        <taxon>Duplodnaviria</taxon>
        <taxon>Heunggongvirae</taxon>
        <taxon>Uroviricota</taxon>
        <taxon>Caudoviricetes</taxon>
        <taxon>Pantevenvirales</taxon>
        <taxon>Kyanoviridae</taxon>
        <taxon>Scyllavirus</taxon>
        <taxon>Scyllavirus aitchnine</taxon>
    </lineage>
</organism>
<dbReference type="EMBL" id="MW117966">
    <property type="protein sequence ID" value="QPB08230.1"/>
    <property type="molecule type" value="Genomic_DNA"/>
</dbReference>
<dbReference type="Proteomes" id="UP000663288">
    <property type="component" value="Segment"/>
</dbReference>
<evidence type="ECO:0000313" key="2">
    <source>
        <dbReference type="Proteomes" id="UP000663288"/>
    </source>
</evidence>
<dbReference type="KEGG" id="vg:77945829"/>
<dbReference type="GeneID" id="77945829"/>
<keyword evidence="2" id="KW-1185">Reference proteome</keyword>
<proteinExistence type="predicted"/>